<dbReference type="GO" id="GO:0072593">
    <property type="term" value="P:reactive oxygen species metabolic process"/>
    <property type="evidence" value="ECO:0007669"/>
    <property type="project" value="UniProtKB-ARBA"/>
</dbReference>
<feature type="region of interest" description="Disordered" evidence="17">
    <location>
        <begin position="654"/>
        <end position="794"/>
    </location>
</feature>
<feature type="domain" description="SH3" evidence="18">
    <location>
        <begin position="1022"/>
        <end position="1083"/>
    </location>
</feature>
<dbReference type="GO" id="GO:0002102">
    <property type="term" value="C:podosome"/>
    <property type="evidence" value="ECO:0007669"/>
    <property type="project" value="UniProtKB-SubCell"/>
</dbReference>
<keyword evidence="6" id="KW-0597">Phosphoprotein</keyword>
<dbReference type="InterPro" id="IPR035449">
    <property type="entry name" value="SH3PXD2A_SH3_3"/>
</dbReference>
<dbReference type="FunFam" id="2.30.30.40:FF:000031">
    <property type="entry name" value="SH3 and PX domain-containing protein 2A"/>
    <property type="match status" value="1"/>
</dbReference>
<keyword evidence="10" id="KW-0966">Cell projection</keyword>
<evidence type="ECO:0000256" key="6">
    <source>
        <dbReference type="ARBA" id="ARBA00022553"/>
    </source>
</evidence>
<evidence type="ECO:0000256" key="9">
    <source>
        <dbReference type="ARBA" id="ARBA00023054"/>
    </source>
</evidence>
<dbReference type="GO" id="GO:0070273">
    <property type="term" value="F:phosphatidylinositol-4-phosphate binding"/>
    <property type="evidence" value="ECO:0007669"/>
    <property type="project" value="UniProtKB-ARBA"/>
</dbReference>
<dbReference type="SUPFAM" id="SSF64268">
    <property type="entry name" value="PX domain"/>
    <property type="match status" value="1"/>
</dbReference>
<dbReference type="RefSeq" id="XP_012968747.1">
    <property type="nucleotide sequence ID" value="XM_013113293.3"/>
</dbReference>
<feature type="domain" description="SH3" evidence="18">
    <location>
        <begin position="791"/>
        <end position="850"/>
    </location>
</feature>
<evidence type="ECO:0000259" key="19">
    <source>
        <dbReference type="PROSITE" id="PS50195"/>
    </source>
</evidence>
<dbReference type="FunFam" id="2.30.30.40:FF:000194">
    <property type="entry name" value="SH3 and PX domains 2A"/>
    <property type="match status" value="1"/>
</dbReference>
<organism evidence="20 21">
    <name type="scientific">Mesocricetus auratus</name>
    <name type="common">Golden hamster</name>
    <dbReference type="NCBI Taxonomy" id="10036"/>
    <lineage>
        <taxon>Eukaryota</taxon>
        <taxon>Metazoa</taxon>
        <taxon>Chordata</taxon>
        <taxon>Craniata</taxon>
        <taxon>Vertebrata</taxon>
        <taxon>Euteleostomi</taxon>
        <taxon>Mammalia</taxon>
        <taxon>Eutheria</taxon>
        <taxon>Euarchontoglires</taxon>
        <taxon>Glires</taxon>
        <taxon>Rodentia</taxon>
        <taxon>Myomorpha</taxon>
        <taxon>Muroidea</taxon>
        <taxon>Cricetidae</taxon>
        <taxon>Cricetinae</taxon>
        <taxon>Mesocricetus</taxon>
    </lineage>
</organism>
<dbReference type="GO" id="GO:0032266">
    <property type="term" value="F:phosphatidylinositol-3-phosphate binding"/>
    <property type="evidence" value="ECO:0007669"/>
    <property type="project" value="UniProtKB-ARBA"/>
</dbReference>
<keyword evidence="8" id="KW-0965">Cell junction</keyword>
<feature type="region of interest" description="Disordered" evidence="17">
    <location>
        <begin position="371"/>
        <end position="402"/>
    </location>
</feature>
<evidence type="ECO:0000256" key="7">
    <source>
        <dbReference type="ARBA" id="ARBA00022737"/>
    </source>
</evidence>
<evidence type="ECO:0000259" key="18">
    <source>
        <dbReference type="PROSITE" id="PS50002"/>
    </source>
</evidence>
<dbReference type="PROSITE" id="PS50195">
    <property type="entry name" value="PX"/>
    <property type="match status" value="1"/>
</dbReference>
<evidence type="ECO:0000256" key="12">
    <source>
        <dbReference type="ARBA" id="ARBA00072115"/>
    </source>
</evidence>
<dbReference type="InterPro" id="IPR035454">
    <property type="entry name" value="SH3PXD2A_SH3_5"/>
</dbReference>
<feature type="region of interest" description="Disordered" evidence="17">
    <location>
        <begin position="892"/>
        <end position="911"/>
    </location>
</feature>
<evidence type="ECO:0000256" key="15">
    <source>
        <dbReference type="ARBA" id="ARBA00079629"/>
    </source>
</evidence>
<dbReference type="GeneID" id="101844499"/>
<dbReference type="OrthoDB" id="10255964at2759"/>
<dbReference type="Proteomes" id="UP000886700">
    <property type="component" value="Unplaced"/>
</dbReference>
<feature type="domain" description="SH3" evidence="18">
    <location>
        <begin position="404"/>
        <end position="463"/>
    </location>
</feature>
<dbReference type="Pfam" id="PF00018">
    <property type="entry name" value="SH3_1"/>
    <property type="match status" value="3"/>
</dbReference>
<dbReference type="Gene3D" id="2.30.30.40">
    <property type="entry name" value="SH3 Domains"/>
    <property type="match status" value="5"/>
</dbReference>
<proteinExistence type="inferred from homology"/>
<feature type="compositionally biased region" description="Acidic residues" evidence="17">
    <location>
        <begin position="564"/>
        <end position="576"/>
    </location>
</feature>
<evidence type="ECO:0000256" key="8">
    <source>
        <dbReference type="ARBA" id="ARBA00022949"/>
    </source>
</evidence>
<dbReference type="Gene3D" id="3.30.1520.10">
    <property type="entry name" value="Phox-like domain"/>
    <property type="match status" value="1"/>
</dbReference>
<evidence type="ECO:0000256" key="3">
    <source>
        <dbReference type="ARBA" id="ARBA00009628"/>
    </source>
</evidence>
<name>A0A1U8BNH9_MESAU</name>
<dbReference type="CDD" id="cd12074">
    <property type="entry name" value="SH3_Tks5_1"/>
    <property type="match status" value="1"/>
</dbReference>
<feature type="compositionally biased region" description="Acidic residues" evidence="17">
    <location>
        <begin position="523"/>
        <end position="532"/>
    </location>
</feature>
<dbReference type="SMART" id="SM00312">
    <property type="entry name" value="PX"/>
    <property type="match status" value="1"/>
</dbReference>
<keyword evidence="5" id="KW-0963">Cytoplasm</keyword>
<evidence type="ECO:0000313" key="21">
    <source>
        <dbReference type="RefSeq" id="XP_012968747.1"/>
    </source>
</evidence>
<feature type="domain" description="SH3" evidence="18">
    <location>
        <begin position="151"/>
        <end position="210"/>
    </location>
</feature>
<dbReference type="InterPro" id="IPR051228">
    <property type="entry name" value="NADPH_Oxidase/PX-Domain"/>
</dbReference>
<dbReference type="FunFam" id="3.30.1520.10:FF:000005">
    <property type="entry name" value="SH3 and PX domain-containing protein 2B"/>
    <property type="match status" value="1"/>
</dbReference>
<dbReference type="CDD" id="cd06888">
    <property type="entry name" value="PX_FISH"/>
    <property type="match status" value="1"/>
</dbReference>
<dbReference type="InterPro" id="IPR001683">
    <property type="entry name" value="PX_dom"/>
</dbReference>
<evidence type="ECO:0000256" key="14">
    <source>
        <dbReference type="ARBA" id="ARBA00077836"/>
    </source>
</evidence>
<dbReference type="CDD" id="cd12079">
    <property type="entry name" value="SH3_Tks5_3"/>
    <property type="match status" value="1"/>
</dbReference>
<reference evidence="21" key="1">
    <citation type="submission" date="2025-08" db="UniProtKB">
        <authorList>
            <consortium name="RefSeq"/>
        </authorList>
    </citation>
    <scope>IDENTIFICATION</scope>
    <source>
        <tissue evidence="21">Liver</tissue>
    </source>
</reference>
<comment type="similarity">
    <text evidence="3">Belongs to the SH3PXD2 family.</text>
</comment>
<feature type="region of interest" description="Disordered" evidence="17">
    <location>
        <begin position="461"/>
        <end position="629"/>
    </location>
</feature>
<keyword evidence="4 16" id="KW-0728">SH3 domain</keyword>
<dbReference type="PANTHER" id="PTHR15706">
    <property type="entry name" value="SH3 MULTIPLE DOMAIN"/>
    <property type="match status" value="1"/>
</dbReference>
<dbReference type="CDD" id="cd12020">
    <property type="entry name" value="SH3_Tks5_5"/>
    <property type="match status" value="1"/>
</dbReference>
<dbReference type="InterPro" id="IPR035450">
    <property type="entry name" value="SH3PXD2A_SH3_1"/>
</dbReference>
<evidence type="ECO:0000256" key="4">
    <source>
        <dbReference type="ARBA" id="ARBA00022443"/>
    </source>
</evidence>
<dbReference type="FunFam" id="2.30.30.40:FF:000042">
    <property type="entry name" value="SH3 and PX domain-containing protein 2A"/>
    <property type="match status" value="1"/>
</dbReference>
<evidence type="ECO:0000256" key="17">
    <source>
        <dbReference type="SAM" id="MobiDB-lite"/>
    </source>
</evidence>
<evidence type="ECO:0000256" key="10">
    <source>
        <dbReference type="ARBA" id="ARBA00023273"/>
    </source>
</evidence>
<evidence type="ECO:0000256" key="2">
    <source>
        <dbReference type="ARBA" id="ARBA00004496"/>
    </source>
</evidence>
<dbReference type="CTD" id="9644"/>
<evidence type="ECO:0000256" key="13">
    <source>
        <dbReference type="ARBA" id="ARBA00077204"/>
    </source>
</evidence>
<feature type="region of interest" description="Disordered" evidence="17">
    <location>
        <begin position="851"/>
        <end position="876"/>
    </location>
</feature>
<dbReference type="FunFam" id="2.30.30.40:FF:000020">
    <property type="entry name" value="SH3 and PX domain-containing protein 2A"/>
    <property type="match status" value="1"/>
</dbReference>
<dbReference type="SUPFAM" id="SSF50044">
    <property type="entry name" value="SH3-domain"/>
    <property type="match status" value="5"/>
</dbReference>
<dbReference type="FunFam" id="2.30.30.40:FF:000059">
    <property type="entry name" value="SH3 and PX domain-containing protein 2A"/>
    <property type="match status" value="1"/>
</dbReference>
<dbReference type="CDD" id="cd12077">
    <property type="entry name" value="SH3_Tks5_2"/>
    <property type="match status" value="1"/>
</dbReference>
<dbReference type="Pfam" id="PF00787">
    <property type="entry name" value="PX"/>
    <property type="match status" value="1"/>
</dbReference>
<accession>A0A1U8BNH9</accession>
<dbReference type="InterPro" id="IPR036028">
    <property type="entry name" value="SH3-like_dom_sf"/>
</dbReference>
<feature type="compositionally biased region" description="Basic and acidic residues" evidence="17">
    <location>
        <begin position="856"/>
        <end position="876"/>
    </location>
</feature>
<protein>
    <recommendedName>
        <fullName evidence="12">SH3 and PX domain-containing protein 2A</fullName>
    </recommendedName>
    <alternativeName>
        <fullName evidence="14">Five SH3 domain-containing protein</fullName>
    </alternativeName>
    <alternativeName>
        <fullName evidence="15">SH3 multiple domains protein 1</fullName>
    </alternativeName>
    <alternativeName>
        <fullName evidence="13">Tyrosine kinase substrate with five SH3 domains</fullName>
    </alternativeName>
</protein>
<dbReference type="PANTHER" id="PTHR15706:SF2">
    <property type="entry name" value="SH3 AND PX DOMAIN-CONTAINING PROTEIN 2A"/>
    <property type="match status" value="1"/>
</dbReference>
<dbReference type="SMART" id="SM00326">
    <property type="entry name" value="SH3"/>
    <property type="match status" value="5"/>
</dbReference>
<dbReference type="AlphaFoldDB" id="A0A1U8BNH9"/>
<feature type="domain" description="PX" evidence="19">
    <location>
        <begin position="4"/>
        <end position="128"/>
    </location>
</feature>
<dbReference type="Pfam" id="PF07653">
    <property type="entry name" value="SH3_2"/>
    <property type="match status" value="1"/>
</dbReference>
<feature type="compositionally biased region" description="Low complexity" evidence="17">
    <location>
        <begin position="654"/>
        <end position="670"/>
    </location>
</feature>
<dbReference type="InterPro" id="IPR036871">
    <property type="entry name" value="PX_dom_sf"/>
</dbReference>
<keyword evidence="20" id="KW-1185">Reference proteome</keyword>
<dbReference type="GO" id="GO:0010314">
    <property type="term" value="F:phosphatidylinositol-5-phosphate binding"/>
    <property type="evidence" value="ECO:0007669"/>
    <property type="project" value="UniProtKB-ARBA"/>
</dbReference>
<dbReference type="InterPro" id="IPR037961">
    <property type="entry name" value="SH3PXD2_PX"/>
</dbReference>
<evidence type="ECO:0000256" key="1">
    <source>
        <dbReference type="ARBA" id="ARBA00004188"/>
    </source>
</evidence>
<dbReference type="InterPro" id="IPR035452">
    <property type="entry name" value="SH3PXD2A_SH3_2"/>
</dbReference>
<dbReference type="GO" id="GO:0005737">
    <property type="term" value="C:cytoplasm"/>
    <property type="evidence" value="ECO:0007669"/>
    <property type="project" value="UniProtKB-SubCell"/>
</dbReference>
<feature type="compositionally biased region" description="Low complexity" evidence="17">
    <location>
        <begin position="587"/>
        <end position="626"/>
    </location>
</feature>
<dbReference type="PROSITE" id="PS50002">
    <property type="entry name" value="SH3"/>
    <property type="match status" value="5"/>
</dbReference>
<evidence type="ECO:0000256" key="16">
    <source>
        <dbReference type="PROSITE-ProRule" id="PRU00192"/>
    </source>
</evidence>
<comment type="subcellular location">
    <subcellularLocation>
        <location evidence="1">Cell projection</location>
        <location evidence="1">Podosome</location>
    </subcellularLocation>
    <subcellularLocation>
        <location evidence="2">Cytoplasm</location>
    </subcellularLocation>
</comment>
<comment type="function">
    <text evidence="11">Adapter protein involved in invadopodia and podosome formation, extracellular matrix degradation and invasiveness of some cancer cells. Binds matrix metalloproteinases (ADAMs), NADPH oxidases (NOXs) and phosphoinositides. Acts as an organizer protein that allows NOX1- or NOX3-dependent reactive oxygen species (ROS) generation and ROS localization. In association with ADAM12, mediates the neurotoxic effect of amyloid-beta peptide.</text>
</comment>
<evidence type="ECO:0000313" key="20">
    <source>
        <dbReference type="Proteomes" id="UP000886700"/>
    </source>
</evidence>
<sequence length="1083" mass="119339">MLAYCVQDATVVDVEKRRNPSKHYVYIINVTWSDSTSQTIYRRYSKFFDLQMQLLDKFPIEGGQKDPKQRIIPFLPGKILFRRSHIRDVAVKRLKPIDEYCRALVRLPPHISQCEEVFRFFEARPEDVNPPKEDYGSSKRKSGADPNAEPMILEQYVVVSNYKKQENSELSLQAGEVVDVIEKNESGWWFVSTSEEQGWVPATYLEAQNGTRDDSDINTSKTGEEEKYVTVQPYTSQSKDEIGFEKGVTVEVIRKNLEGWWYIRYLGKEGWAPASYLKKAKDELPSRKKNLAGPVEIIGNIMEISSLLNKKAAGEKEAPAEGEGSEAPITKKEISLPILCNASNGSALGVPERTTSKLAQGSPAVARIAPQRAQISSPNLRTRPPPRRESSLGFQLPKPPEPPSVEVEYYTIAEFQSCISDGISFRGGQKAEVIDKNSGGWWYVQIGEKEGWAPASYIDKRKKPSLSRRTSTLTRPKVPPPAPPSKPKEAEESPGGACESQDSPLRLKYEEPEYDIPAFGSDSEPELSEEPAEDRGSGDRRPVQPRRPSPASSLQRARFKVGESSEDVALEEETIYENEGFRPYTEDALSSRGSSGDSDSPGSSSLSLAMKNSPKSGSPKSSSLLKLKAEKNAQAELGKNQSNISFSSSITINTACSSSSSSSSSLSKNSGDTKPRSASDAGIRGTPKVGTKKDADVKVGLTSCTRAKPSVRPKPVLNRAESQSQEKMDIRSLRRQLRPTGQLRGGLKGSRSEDSELPPQTASEGSRRGSADVTPLPATTPPCVPRKEREGQGTSYVTCSAYQKVQDSEISFPAGVEVHVLERAESGWWYVRFGELEGWAPSHYLVLEETQQSDTAGKEPDTEKSTHSEGKSDSLEKIEKRVQALNTMNQSKRVTPPIPSKPPGGFGKTSSGPVAVKMRNGVRQVAVRPQSVFVSPPPKDNNLSCALRRNESLTTTDGLRGVRRNSSFSTARSAAAEAKGRLAERAASQGSESPLLPTQHNGIPVSPVRPKPIEKSQFIHNNLKDVYISIADYEGDEETAGFQEGVSMEVLERNPNGWWYCQILDEVKPFKGWVPSNYLEKKN</sequence>
<evidence type="ECO:0000256" key="5">
    <source>
        <dbReference type="ARBA" id="ARBA00022490"/>
    </source>
</evidence>
<dbReference type="InterPro" id="IPR001452">
    <property type="entry name" value="SH3_domain"/>
</dbReference>
<dbReference type="CDD" id="cd12019">
    <property type="entry name" value="SH3_Tks5_4"/>
    <property type="match status" value="1"/>
</dbReference>
<evidence type="ECO:0000256" key="11">
    <source>
        <dbReference type="ARBA" id="ARBA00053383"/>
    </source>
</evidence>
<gene>
    <name evidence="21" type="primary">Sh3pxd2a</name>
</gene>
<keyword evidence="7" id="KW-0677">Repeat</keyword>
<dbReference type="InterPro" id="IPR035453">
    <property type="entry name" value="SH3PXD2A_SH3_4"/>
</dbReference>
<feature type="region of interest" description="Disordered" evidence="17">
    <location>
        <begin position="959"/>
        <end position="980"/>
    </location>
</feature>
<dbReference type="GO" id="GO:1902936">
    <property type="term" value="F:phosphatidylinositol bisphosphate binding"/>
    <property type="evidence" value="ECO:0007669"/>
    <property type="project" value="UniProtKB-ARBA"/>
</dbReference>
<feature type="domain" description="SH3" evidence="18">
    <location>
        <begin position="223"/>
        <end position="282"/>
    </location>
</feature>
<feature type="compositionally biased region" description="Basic and acidic residues" evidence="17">
    <location>
        <begin position="533"/>
        <end position="542"/>
    </location>
</feature>
<keyword evidence="9" id="KW-0175">Coiled coil</keyword>